<dbReference type="Gene3D" id="2.60.120.380">
    <property type="match status" value="1"/>
</dbReference>
<keyword evidence="3" id="KW-1185">Reference proteome</keyword>
<dbReference type="Proteomes" id="UP000050326">
    <property type="component" value="Unassembled WGS sequence"/>
</dbReference>
<evidence type="ECO:0000313" key="2">
    <source>
        <dbReference type="EMBL" id="KPU43660.1"/>
    </source>
</evidence>
<feature type="chain" id="PRO_5006153214" description="DUF4825 domain-containing protein" evidence="1">
    <location>
        <begin position="26"/>
        <end position="179"/>
    </location>
</feature>
<keyword evidence="1" id="KW-0732">Signal</keyword>
<evidence type="ECO:0000313" key="3">
    <source>
        <dbReference type="Proteomes" id="UP000050326"/>
    </source>
</evidence>
<comment type="caution">
    <text evidence="2">The sequence shown here is derived from an EMBL/GenBank/DDBJ whole genome shotgun (WGS) entry which is preliminary data.</text>
</comment>
<sequence>MKKRLIIALSTILALVLLVASVAYADSVSYGWPEEEPNNTVDETRGVWDFTEHGEVQNIFGVVSSADTIDLARVSASTIGGVFTFELYPDPNVDVDMYICDEDGNVIYQAYEQNGVKKITNFYAPKEPWLDYFIKVVYNSGVPSIPYTLKMRLDGFSPSMANDIINKQDLPLDIQKQLE</sequence>
<organism evidence="2 3">
    <name type="scientific">Oxobacter pfennigii</name>
    <dbReference type="NCBI Taxonomy" id="36849"/>
    <lineage>
        <taxon>Bacteria</taxon>
        <taxon>Bacillati</taxon>
        <taxon>Bacillota</taxon>
        <taxon>Clostridia</taxon>
        <taxon>Eubacteriales</taxon>
        <taxon>Clostridiaceae</taxon>
        <taxon>Oxobacter</taxon>
    </lineage>
</organism>
<dbReference type="RefSeq" id="WP_054876091.1">
    <property type="nucleotide sequence ID" value="NZ_LKET01000039.1"/>
</dbReference>
<proteinExistence type="predicted"/>
<reference evidence="2 3" key="1">
    <citation type="submission" date="2015-09" db="EMBL/GenBank/DDBJ databases">
        <title>Genome sequence of Oxobacter pfennigii DSM 3222.</title>
        <authorList>
            <person name="Poehlein A."/>
            <person name="Bengelsdorf F.R."/>
            <person name="Schiel-Bengelsdorf B."/>
            <person name="Duerre P."/>
            <person name="Daniel R."/>
        </authorList>
    </citation>
    <scope>NUCLEOTIDE SEQUENCE [LARGE SCALE GENOMIC DNA]</scope>
    <source>
        <strain evidence="2 3">DSM 3222</strain>
    </source>
</reference>
<name>A0A0P8W6K9_9CLOT</name>
<gene>
    <name evidence="2" type="ORF">OXPF_31020</name>
</gene>
<evidence type="ECO:0008006" key="4">
    <source>
        <dbReference type="Google" id="ProtNLM"/>
    </source>
</evidence>
<evidence type="ECO:0000256" key="1">
    <source>
        <dbReference type="SAM" id="SignalP"/>
    </source>
</evidence>
<dbReference type="EMBL" id="LKET01000039">
    <property type="protein sequence ID" value="KPU43660.1"/>
    <property type="molecule type" value="Genomic_DNA"/>
</dbReference>
<accession>A0A0P8W6K9</accession>
<feature type="signal peptide" evidence="1">
    <location>
        <begin position="1"/>
        <end position="25"/>
    </location>
</feature>
<dbReference type="AlphaFoldDB" id="A0A0P8W6K9"/>
<protein>
    <recommendedName>
        <fullName evidence="4">DUF4825 domain-containing protein</fullName>
    </recommendedName>
</protein>